<organism evidence="7 8">
    <name type="scientific">Paramuricea clavata</name>
    <name type="common">Red gorgonian</name>
    <name type="synonym">Violescent sea-whip</name>
    <dbReference type="NCBI Taxonomy" id="317549"/>
    <lineage>
        <taxon>Eukaryota</taxon>
        <taxon>Metazoa</taxon>
        <taxon>Cnidaria</taxon>
        <taxon>Anthozoa</taxon>
        <taxon>Octocorallia</taxon>
        <taxon>Malacalcyonacea</taxon>
        <taxon>Plexauridae</taxon>
        <taxon>Paramuricea</taxon>
    </lineage>
</organism>
<dbReference type="Gene3D" id="3.40.220.10">
    <property type="entry name" value="Leucine Aminopeptidase, subunit E, domain 1"/>
    <property type="match status" value="2"/>
</dbReference>
<dbReference type="AlphaFoldDB" id="A0A7D9I0I9"/>
<dbReference type="InterPro" id="IPR043472">
    <property type="entry name" value="Macro_dom-like"/>
</dbReference>
<name>A0A7D9I0I9_PARCT</name>
<keyword evidence="3" id="KW-0808">Transferase</keyword>
<dbReference type="InterPro" id="IPR052056">
    <property type="entry name" value="Mono-ARTD/PARP"/>
</dbReference>
<feature type="region of interest" description="Disordered" evidence="6">
    <location>
        <begin position="193"/>
        <end position="225"/>
    </location>
</feature>
<comment type="caution">
    <text evidence="7">The sequence shown here is derived from an EMBL/GenBank/DDBJ whole genome shotgun (WGS) entry which is preliminary data.</text>
</comment>
<keyword evidence="5" id="KW-0539">Nucleus</keyword>
<dbReference type="InterPro" id="IPR002589">
    <property type="entry name" value="Macro_dom"/>
</dbReference>
<evidence type="ECO:0000256" key="4">
    <source>
        <dbReference type="ARBA" id="ARBA00023027"/>
    </source>
</evidence>
<gene>
    <name evidence="7" type="ORF">PACLA_8A046034</name>
</gene>
<dbReference type="SMART" id="SM00506">
    <property type="entry name" value="A1pp"/>
    <property type="match status" value="2"/>
</dbReference>
<sequence length="681" mass="75625">MAETRSKSQGTSNAEFPSREDPKEGLDVPRILPSRLPRIFSLNADVLVNSTLSNLNYPTACGRALQNRGGLSYIEVCKPHTNIPPWDIVCTTGGNLSCQHVIHAVCCNWNKEDKVKSEEALRDLVMKIFGKCVELGVSSIAMPTIGAGKHGYPEDIVLKIILQEVDRISSKYVSKIALRNVSVIVFEDKQSNYSGKRGRHSSYFPSPPNMLNHKSRPQETPQQLKPQLQQALQPLSPQQATPTDTISIKPGNTANLKFGSVSIVLKEGDITKQTADAILNVLPKSLKLLDGGGVCQSILKTGSQIIQDELDQIRRDSNLGSILITSAGSIPNIKKIIHFVPTTTDVAGLQASIEQCFHSAQQHSLYHILIPAIGTANLNISPKSSADLILKAAKKFSETQNSLTVEIVVFLKKFFPDFNKAIEDQVEELATVAGSQHGQQNSGNTETQAVNNEVNNNSFTINVDSQDADNSNAAGTVEEIQLHFIGFKKNIDDAISETKVFVDRNKDERSVENIGDIFQKHKSEVDKLSRIYRVRIKSSSAGHLAVQGMKSDVQEFLVQFTEIRRKYEIDQRSWSDNLPSFWDEQPMGKSFHLATLLSSSSEYKEILTHFKNAFAVGTPPKVTKIERIQNPKMFELYQAKKKSMEGRENEMRLFHGTDVKNTVPINTNNFNRSYSGINVEH</sequence>
<dbReference type="GO" id="GO:0010629">
    <property type="term" value="P:negative regulation of gene expression"/>
    <property type="evidence" value="ECO:0007669"/>
    <property type="project" value="TreeGrafter"/>
</dbReference>
<dbReference type="Gene3D" id="3.90.228.10">
    <property type="match status" value="1"/>
</dbReference>
<dbReference type="GO" id="GO:0003714">
    <property type="term" value="F:transcription corepressor activity"/>
    <property type="evidence" value="ECO:0007669"/>
    <property type="project" value="TreeGrafter"/>
</dbReference>
<reference evidence="7" key="1">
    <citation type="submission" date="2020-04" db="EMBL/GenBank/DDBJ databases">
        <authorList>
            <person name="Alioto T."/>
            <person name="Alioto T."/>
            <person name="Gomez Garrido J."/>
        </authorList>
    </citation>
    <scope>NUCLEOTIDE SEQUENCE</scope>
    <source>
        <strain evidence="7">A484AB</strain>
    </source>
</reference>
<accession>A0A7D9I0I9</accession>
<dbReference type="PANTHER" id="PTHR14453:SF67">
    <property type="entry name" value="POLY [ADP-RIBOSE] POLYMERASE"/>
    <property type="match status" value="1"/>
</dbReference>
<dbReference type="Pfam" id="PF00644">
    <property type="entry name" value="PARP"/>
    <property type="match status" value="1"/>
</dbReference>
<dbReference type="Proteomes" id="UP001152795">
    <property type="component" value="Unassembled WGS sequence"/>
</dbReference>
<comment type="subcellular location">
    <subcellularLocation>
        <location evidence="1">Nucleus</location>
    </subcellularLocation>
</comment>
<keyword evidence="4" id="KW-0520">NAD</keyword>
<evidence type="ECO:0000256" key="5">
    <source>
        <dbReference type="ARBA" id="ARBA00023242"/>
    </source>
</evidence>
<dbReference type="EMBL" id="CACRXK020002538">
    <property type="protein sequence ID" value="CAB3994784.1"/>
    <property type="molecule type" value="Genomic_DNA"/>
</dbReference>
<feature type="compositionally biased region" description="Basic and acidic residues" evidence="6">
    <location>
        <begin position="17"/>
        <end position="27"/>
    </location>
</feature>
<dbReference type="Pfam" id="PF01661">
    <property type="entry name" value="Macro"/>
    <property type="match status" value="2"/>
</dbReference>
<protein>
    <submittedName>
        <fullName evidence="7">Poly [ADP-ribose] polymerase 14-like</fullName>
    </submittedName>
</protein>
<dbReference type="GO" id="GO:0005634">
    <property type="term" value="C:nucleus"/>
    <property type="evidence" value="ECO:0007669"/>
    <property type="project" value="UniProtKB-SubCell"/>
</dbReference>
<dbReference type="SUPFAM" id="SSF56399">
    <property type="entry name" value="ADP-ribosylation"/>
    <property type="match status" value="1"/>
</dbReference>
<evidence type="ECO:0000256" key="6">
    <source>
        <dbReference type="SAM" id="MobiDB-lite"/>
    </source>
</evidence>
<feature type="region of interest" description="Disordered" evidence="6">
    <location>
        <begin position="1"/>
        <end position="28"/>
    </location>
</feature>
<dbReference type="GO" id="GO:0003950">
    <property type="term" value="F:NAD+ poly-ADP-ribosyltransferase activity"/>
    <property type="evidence" value="ECO:0007669"/>
    <property type="project" value="UniProtKB-UniRule"/>
</dbReference>
<dbReference type="PANTHER" id="PTHR14453">
    <property type="entry name" value="PARP/ZINC FINGER CCCH TYPE DOMAIN CONTAINING PROTEIN"/>
    <property type="match status" value="1"/>
</dbReference>
<evidence type="ECO:0000313" key="7">
    <source>
        <dbReference type="EMBL" id="CAB3994784.1"/>
    </source>
</evidence>
<dbReference type="SUPFAM" id="SSF52949">
    <property type="entry name" value="Macro domain-like"/>
    <property type="match status" value="2"/>
</dbReference>
<evidence type="ECO:0000256" key="3">
    <source>
        <dbReference type="ARBA" id="ARBA00022679"/>
    </source>
</evidence>
<proteinExistence type="predicted"/>
<evidence type="ECO:0000256" key="1">
    <source>
        <dbReference type="ARBA" id="ARBA00004123"/>
    </source>
</evidence>
<dbReference type="InterPro" id="IPR012317">
    <property type="entry name" value="Poly(ADP-ribose)pol_cat_dom"/>
</dbReference>
<dbReference type="PROSITE" id="PS51154">
    <property type="entry name" value="MACRO"/>
    <property type="match status" value="2"/>
</dbReference>
<evidence type="ECO:0000313" key="8">
    <source>
        <dbReference type="Proteomes" id="UP001152795"/>
    </source>
</evidence>
<dbReference type="GO" id="GO:0005737">
    <property type="term" value="C:cytoplasm"/>
    <property type="evidence" value="ECO:0007669"/>
    <property type="project" value="TreeGrafter"/>
</dbReference>
<keyword evidence="8" id="KW-1185">Reference proteome</keyword>
<dbReference type="OrthoDB" id="5958946at2759"/>
<keyword evidence="2" id="KW-0328">Glycosyltransferase</keyword>
<evidence type="ECO:0000256" key="2">
    <source>
        <dbReference type="ARBA" id="ARBA00022676"/>
    </source>
</evidence>
<dbReference type="PROSITE" id="PS51059">
    <property type="entry name" value="PARP_CATALYTIC"/>
    <property type="match status" value="1"/>
</dbReference>